<dbReference type="PROSITE" id="PS50893">
    <property type="entry name" value="ABC_TRANSPORTER_2"/>
    <property type="match status" value="1"/>
</dbReference>
<gene>
    <name evidence="6" type="ORF">SAMN05518684_11722</name>
</gene>
<dbReference type="RefSeq" id="WP_093054719.1">
    <property type="nucleotide sequence ID" value="NZ_FOGT01000017.1"/>
</dbReference>
<evidence type="ECO:0000256" key="4">
    <source>
        <dbReference type="ARBA" id="ARBA00022840"/>
    </source>
</evidence>
<keyword evidence="2" id="KW-0813">Transport</keyword>
<dbReference type="InterPro" id="IPR003439">
    <property type="entry name" value="ABC_transporter-like_ATP-bd"/>
</dbReference>
<dbReference type="GO" id="GO:0016887">
    <property type="term" value="F:ATP hydrolysis activity"/>
    <property type="evidence" value="ECO:0007669"/>
    <property type="project" value="InterPro"/>
</dbReference>
<dbReference type="EMBL" id="FOGT01000017">
    <property type="protein sequence ID" value="SES33429.1"/>
    <property type="molecule type" value="Genomic_DNA"/>
</dbReference>
<dbReference type="InterPro" id="IPR017871">
    <property type="entry name" value="ABC_transporter-like_CS"/>
</dbReference>
<protein>
    <submittedName>
        <fullName evidence="6">ABC-2 type transport system ATP-binding protein</fullName>
    </submittedName>
</protein>
<sequence length="300" mass="33766">MSLIETARLTKKYNGNAAVDTVSLSIREGVCTALLGPNGAGKTTTLNMLTGLIKPTEGEIDFNKNYAGDRRKHIGYLPQYPKFYGWMTGEEYVSFSAELAGLSKKKAKESTNKMLSLVGLEEDRRKKVSGYSGGMKQRLGIAQALVHEPKLVILDEPVSALDPIGRREILELMKTLKQHTSILFSTHVLHDAEEVSDDIFIMKKGKIIIEGGLSELQQKYQQPAFFIETEKAMDNWLSSINEKSWVRQSKLDKKKLTLTVEEVDTARDALLKDPMLHKLKLLKFEVAKTSLEDLFMKVMR</sequence>
<accession>A0A1H9WI56</accession>
<comment type="similarity">
    <text evidence="1">Belongs to the ABC transporter superfamily.</text>
</comment>
<dbReference type="Proteomes" id="UP000198571">
    <property type="component" value="Unassembled WGS sequence"/>
</dbReference>
<dbReference type="GO" id="GO:0005524">
    <property type="term" value="F:ATP binding"/>
    <property type="evidence" value="ECO:0007669"/>
    <property type="project" value="UniProtKB-KW"/>
</dbReference>
<keyword evidence="7" id="KW-1185">Reference proteome</keyword>
<dbReference type="OrthoDB" id="9804819at2"/>
<dbReference type="Pfam" id="PF00005">
    <property type="entry name" value="ABC_tran"/>
    <property type="match status" value="1"/>
</dbReference>
<evidence type="ECO:0000313" key="7">
    <source>
        <dbReference type="Proteomes" id="UP000198571"/>
    </source>
</evidence>
<dbReference type="Gene3D" id="3.40.50.300">
    <property type="entry name" value="P-loop containing nucleotide triphosphate hydrolases"/>
    <property type="match status" value="1"/>
</dbReference>
<evidence type="ECO:0000256" key="3">
    <source>
        <dbReference type="ARBA" id="ARBA00022741"/>
    </source>
</evidence>
<proteinExistence type="inferred from homology"/>
<organism evidence="6 7">
    <name type="scientific">Salipaludibacillus aurantiacus</name>
    <dbReference type="NCBI Taxonomy" id="1601833"/>
    <lineage>
        <taxon>Bacteria</taxon>
        <taxon>Bacillati</taxon>
        <taxon>Bacillota</taxon>
        <taxon>Bacilli</taxon>
        <taxon>Bacillales</taxon>
        <taxon>Bacillaceae</taxon>
    </lineage>
</organism>
<dbReference type="SUPFAM" id="SSF52540">
    <property type="entry name" value="P-loop containing nucleoside triphosphate hydrolases"/>
    <property type="match status" value="1"/>
</dbReference>
<name>A0A1H9WI56_9BACI</name>
<dbReference type="SMART" id="SM00382">
    <property type="entry name" value="AAA"/>
    <property type="match status" value="1"/>
</dbReference>
<dbReference type="PANTHER" id="PTHR43335">
    <property type="entry name" value="ABC TRANSPORTER, ATP-BINDING PROTEIN"/>
    <property type="match status" value="1"/>
</dbReference>
<dbReference type="CDD" id="cd03230">
    <property type="entry name" value="ABC_DR_subfamily_A"/>
    <property type="match status" value="1"/>
</dbReference>
<dbReference type="PROSITE" id="PS00211">
    <property type="entry name" value="ABC_TRANSPORTER_1"/>
    <property type="match status" value="1"/>
</dbReference>
<evidence type="ECO:0000256" key="2">
    <source>
        <dbReference type="ARBA" id="ARBA00022448"/>
    </source>
</evidence>
<evidence type="ECO:0000313" key="6">
    <source>
        <dbReference type="EMBL" id="SES33429.1"/>
    </source>
</evidence>
<evidence type="ECO:0000256" key="1">
    <source>
        <dbReference type="ARBA" id="ARBA00005417"/>
    </source>
</evidence>
<evidence type="ECO:0000259" key="5">
    <source>
        <dbReference type="PROSITE" id="PS50893"/>
    </source>
</evidence>
<dbReference type="STRING" id="1601833.SAMN05518684_11722"/>
<keyword evidence="3" id="KW-0547">Nucleotide-binding</keyword>
<dbReference type="Pfam" id="PF13732">
    <property type="entry name" value="DrrA1-3_C"/>
    <property type="match status" value="1"/>
</dbReference>
<dbReference type="PANTHER" id="PTHR43335:SF11">
    <property type="entry name" value="ABC TRANSPORTER RELATED"/>
    <property type="match status" value="1"/>
</dbReference>
<reference evidence="7" key="1">
    <citation type="submission" date="2016-10" db="EMBL/GenBank/DDBJ databases">
        <authorList>
            <person name="Varghese N."/>
            <person name="Submissions S."/>
        </authorList>
    </citation>
    <scope>NUCLEOTIDE SEQUENCE [LARGE SCALE GENOMIC DNA]</scope>
    <source>
        <strain evidence="7">S9</strain>
    </source>
</reference>
<dbReference type="AlphaFoldDB" id="A0A1H9WI56"/>
<dbReference type="InterPro" id="IPR027417">
    <property type="entry name" value="P-loop_NTPase"/>
</dbReference>
<dbReference type="InterPro" id="IPR025302">
    <property type="entry name" value="DrrA1/2-like_C"/>
</dbReference>
<keyword evidence="4 6" id="KW-0067">ATP-binding</keyword>
<feature type="domain" description="ABC transporter" evidence="5">
    <location>
        <begin position="4"/>
        <end position="229"/>
    </location>
</feature>
<dbReference type="InterPro" id="IPR003593">
    <property type="entry name" value="AAA+_ATPase"/>
</dbReference>